<evidence type="ECO:0000256" key="1">
    <source>
        <dbReference type="SAM" id="MobiDB-lite"/>
    </source>
</evidence>
<dbReference type="AlphaFoldDB" id="A0AAW1JWN8"/>
<proteinExistence type="predicted"/>
<keyword evidence="3" id="KW-1185">Reference proteome</keyword>
<name>A0AAW1JWN8_POPJA</name>
<feature type="region of interest" description="Disordered" evidence="1">
    <location>
        <begin position="1"/>
        <end position="20"/>
    </location>
</feature>
<comment type="caution">
    <text evidence="2">The sequence shown here is derived from an EMBL/GenBank/DDBJ whole genome shotgun (WGS) entry which is preliminary data.</text>
</comment>
<gene>
    <name evidence="2" type="ORF">QE152_g27113</name>
</gene>
<dbReference type="EMBL" id="JASPKY010000325">
    <property type="protein sequence ID" value="KAK9708586.1"/>
    <property type="molecule type" value="Genomic_DNA"/>
</dbReference>
<accession>A0AAW1JWN8</accession>
<evidence type="ECO:0000313" key="2">
    <source>
        <dbReference type="EMBL" id="KAK9708586.1"/>
    </source>
</evidence>
<reference evidence="2 3" key="1">
    <citation type="journal article" date="2024" name="BMC Genomics">
        <title>De novo assembly and annotation of Popillia japonica's genome with initial clues to its potential as an invasive pest.</title>
        <authorList>
            <person name="Cucini C."/>
            <person name="Boschi S."/>
            <person name="Funari R."/>
            <person name="Cardaioli E."/>
            <person name="Iannotti N."/>
            <person name="Marturano G."/>
            <person name="Paoli F."/>
            <person name="Bruttini M."/>
            <person name="Carapelli A."/>
            <person name="Frati F."/>
            <person name="Nardi F."/>
        </authorList>
    </citation>
    <scope>NUCLEOTIDE SEQUENCE [LARGE SCALE GENOMIC DNA]</scope>
    <source>
        <strain evidence="2">DMR45628</strain>
    </source>
</reference>
<protein>
    <submittedName>
        <fullName evidence="2">Uncharacterized protein</fullName>
    </submittedName>
</protein>
<organism evidence="2 3">
    <name type="scientific">Popillia japonica</name>
    <name type="common">Japanese beetle</name>
    <dbReference type="NCBI Taxonomy" id="7064"/>
    <lineage>
        <taxon>Eukaryota</taxon>
        <taxon>Metazoa</taxon>
        <taxon>Ecdysozoa</taxon>
        <taxon>Arthropoda</taxon>
        <taxon>Hexapoda</taxon>
        <taxon>Insecta</taxon>
        <taxon>Pterygota</taxon>
        <taxon>Neoptera</taxon>
        <taxon>Endopterygota</taxon>
        <taxon>Coleoptera</taxon>
        <taxon>Polyphaga</taxon>
        <taxon>Scarabaeiformia</taxon>
        <taxon>Scarabaeidae</taxon>
        <taxon>Rutelinae</taxon>
        <taxon>Popillia</taxon>
    </lineage>
</organism>
<evidence type="ECO:0000313" key="3">
    <source>
        <dbReference type="Proteomes" id="UP001458880"/>
    </source>
</evidence>
<sequence>MRGQQEIERPSPTASSAFGSVHSIAPNVLHARAARDIKVKGVNSTGHCPERNIYEGEGRKAVAASTRGIDEQCFTNDTQLKIFLV</sequence>
<dbReference type="Proteomes" id="UP001458880">
    <property type="component" value="Unassembled WGS sequence"/>
</dbReference>